<keyword evidence="3" id="KW-1185">Reference proteome</keyword>
<proteinExistence type="predicted"/>
<gene>
    <name evidence="2" type="ORF">C1I95_02810</name>
</gene>
<accession>A0A2W2FFU8</accession>
<dbReference type="InterPro" id="IPR051397">
    <property type="entry name" value="Zn-ADH-like_protein"/>
</dbReference>
<dbReference type="AlphaFoldDB" id="A0A2W2FFU8"/>
<organism evidence="2 3">
    <name type="scientific">Micromonospora craterilacus</name>
    <dbReference type="NCBI Taxonomy" id="1655439"/>
    <lineage>
        <taxon>Bacteria</taxon>
        <taxon>Bacillati</taxon>
        <taxon>Actinomycetota</taxon>
        <taxon>Actinomycetes</taxon>
        <taxon>Micromonosporales</taxon>
        <taxon>Micromonosporaceae</taxon>
        <taxon>Micromonospora</taxon>
    </lineage>
</organism>
<dbReference type="PANTHER" id="PTHR43677:SF4">
    <property type="entry name" value="QUINONE OXIDOREDUCTASE-LIKE PROTEIN 2"/>
    <property type="match status" value="1"/>
</dbReference>
<dbReference type="InterPro" id="IPR013154">
    <property type="entry name" value="ADH-like_N"/>
</dbReference>
<dbReference type="InterPro" id="IPR011032">
    <property type="entry name" value="GroES-like_sf"/>
</dbReference>
<dbReference type="InterPro" id="IPR036291">
    <property type="entry name" value="NAD(P)-bd_dom_sf"/>
</dbReference>
<dbReference type="EMBL" id="POTY01000008">
    <property type="protein sequence ID" value="PZG23568.1"/>
    <property type="molecule type" value="Genomic_DNA"/>
</dbReference>
<dbReference type="Gene3D" id="3.90.180.10">
    <property type="entry name" value="Medium-chain alcohol dehydrogenases, catalytic domain"/>
    <property type="match status" value="1"/>
</dbReference>
<sequence>MRAVWLREFGGPEMLVPGSAPDPGPGPGQVLIDVVHANITFVETQFRATGFGPSPATLPVIPGNGVGGVISAVGPDVDPGLVDRRVVTGTGGSGAYAELVVVDATAPVAVPDGLPLDQAVALLADGRTALMLCEAAGPGPGDRVLVEAAAGGVGSLLVQLAARAGARVVGLAGGTRKVALLSGLGARVAVDYREPDWVERVRSAVGGVDVVFDGVGGTVGRTAFELLDPGGRMLSFGLASGEWAGIPEERAAERGVTLTRPAPTPQQLRAYTERALAEAAAGRLRPVIGQRFPLERAADAHAAISAREAIGKTLLDVR</sequence>
<dbReference type="RefSeq" id="WP_111212167.1">
    <property type="nucleotide sequence ID" value="NZ_POTY01000008.1"/>
</dbReference>
<comment type="caution">
    <text evidence="2">The sequence shown here is derived from an EMBL/GenBank/DDBJ whole genome shotgun (WGS) entry which is preliminary data.</text>
</comment>
<evidence type="ECO:0000259" key="1">
    <source>
        <dbReference type="SMART" id="SM00829"/>
    </source>
</evidence>
<dbReference type="OrthoDB" id="5195079at2"/>
<dbReference type="Pfam" id="PF13602">
    <property type="entry name" value="ADH_zinc_N_2"/>
    <property type="match status" value="1"/>
</dbReference>
<feature type="domain" description="Enoyl reductase (ER)" evidence="1">
    <location>
        <begin position="10"/>
        <end position="315"/>
    </location>
</feature>
<dbReference type="SUPFAM" id="SSF51735">
    <property type="entry name" value="NAD(P)-binding Rossmann-fold domains"/>
    <property type="match status" value="1"/>
</dbReference>
<name>A0A2W2FFU8_9ACTN</name>
<dbReference type="SUPFAM" id="SSF50129">
    <property type="entry name" value="GroES-like"/>
    <property type="match status" value="1"/>
</dbReference>
<evidence type="ECO:0000313" key="2">
    <source>
        <dbReference type="EMBL" id="PZG23568.1"/>
    </source>
</evidence>
<dbReference type="PANTHER" id="PTHR43677">
    <property type="entry name" value="SHORT-CHAIN DEHYDROGENASE/REDUCTASE"/>
    <property type="match status" value="1"/>
</dbReference>
<dbReference type="CDD" id="cd08244">
    <property type="entry name" value="MDR_enoyl_red"/>
    <property type="match status" value="1"/>
</dbReference>
<dbReference type="Pfam" id="PF08240">
    <property type="entry name" value="ADH_N"/>
    <property type="match status" value="1"/>
</dbReference>
<reference evidence="2 3" key="1">
    <citation type="submission" date="2018-01" db="EMBL/GenBank/DDBJ databases">
        <title>Draft genome sequence of Jishengella sp. NA12.</title>
        <authorList>
            <person name="Sahin N."/>
            <person name="Ay H."/>
            <person name="Saygin H."/>
        </authorList>
    </citation>
    <scope>NUCLEOTIDE SEQUENCE [LARGE SCALE GENOMIC DNA]</scope>
    <source>
        <strain evidence="2 3">NA12</strain>
    </source>
</reference>
<dbReference type="GO" id="GO:0016491">
    <property type="term" value="F:oxidoreductase activity"/>
    <property type="evidence" value="ECO:0007669"/>
    <property type="project" value="InterPro"/>
</dbReference>
<dbReference type="Proteomes" id="UP000248924">
    <property type="component" value="Unassembled WGS sequence"/>
</dbReference>
<dbReference type="SMART" id="SM00829">
    <property type="entry name" value="PKS_ER"/>
    <property type="match status" value="1"/>
</dbReference>
<dbReference type="InterPro" id="IPR020843">
    <property type="entry name" value="ER"/>
</dbReference>
<evidence type="ECO:0000313" key="3">
    <source>
        <dbReference type="Proteomes" id="UP000248924"/>
    </source>
</evidence>
<protein>
    <submittedName>
        <fullName evidence="2">NADPH:quinone reductase</fullName>
    </submittedName>
</protein>
<dbReference type="Gene3D" id="3.40.50.720">
    <property type="entry name" value="NAD(P)-binding Rossmann-like Domain"/>
    <property type="match status" value="1"/>
</dbReference>